<dbReference type="EMBL" id="LLXL01000234">
    <property type="protein sequence ID" value="PKK75585.1"/>
    <property type="molecule type" value="Genomic_DNA"/>
</dbReference>
<evidence type="ECO:0000313" key="2">
    <source>
        <dbReference type="Proteomes" id="UP000233469"/>
    </source>
</evidence>
<dbReference type="AlphaFoldDB" id="A0A2N1NNV2"/>
<dbReference type="Proteomes" id="UP000233469">
    <property type="component" value="Unassembled WGS sequence"/>
</dbReference>
<comment type="caution">
    <text evidence="1">The sequence shown here is derived from an EMBL/GenBank/DDBJ whole genome shotgun (WGS) entry which is preliminary data.</text>
</comment>
<name>A0A2N1NNV2_9GLOM</name>
<evidence type="ECO:0000313" key="1">
    <source>
        <dbReference type="EMBL" id="PKK75585.1"/>
    </source>
</evidence>
<protein>
    <recommendedName>
        <fullName evidence="3">Protein kinase domain-containing protein</fullName>
    </recommendedName>
</protein>
<dbReference type="VEuPathDB" id="FungiDB:RhiirA1_471377"/>
<reference evidence="1 2" key="1">
    <citation type="submission" date="2016-04" db="EMBL/GenBank/DDBJ databases">
        <title>Genome analyses suggest a sexual origin of heterokaryosis in a supposedly ancient asexual fungus.</title>
        <authorList>
            <person name="Ropars J."/>
            <person name="Sedzielewska K."/>
            <person name="Noel J."/>
            <person name="Charron P."/>
            <person name="Farinelli L."/>
            <person name="Marton T."/>
            <person name="Kruger M."/>
            <person name="Pelin A."/>
            <person name="Brachmann A."/>
            <person name="Corradi N."/>
        </authorList>
    </citation>
    <scope>NUCLEOTIDE SEQUENCE [LARGE SCALE GENOMIC DNA]</scope>
    <source>
        <strain evidence="1 2">C2</strain>
    </source>
</reference>
<dbReference type="VEuPathDB" id="FungiDB:RhiirFUN_004859"/>
<proteinExistence type="predicted"/>
<sequence>MTLPEVESLKELSIDRELKLPPRDGTECSFVELWDANIREHLIPDSTYVRNNSRNMGTGSDRPDYGLILNHVCLFRGEEKSPSDNEDPKSELRSKLVWTYDPVPYVLGYYANGPLVTEGRQIIEVCGKNIKKTYIGPDAHDRVERLVNVYGKLEQKGVPNVLHDNEPNHQDVRWPALVEPSKWIIIDWEDADGYPNNPADHLTPDEHAPEVFQQNHGGEVDIWSVGKLILDASRWIIGLSQRITQFGRDLQLRKALKRFKKIKKKFLKSKRDKLDIL</sequence>
<accession>A0A2N1NNV2</accession>
<dbReference type="VEuPathDB" id="FungiDB:FUN_023871"/>
<gene>
    <name evidence="1" type="ORF">RhiirC2_773449</name>
</gene>
<evidence type="ECO:0008006" key="3">
    <source>
        <dbReference type="Google" id="ProtNLM"/>
    </source>
</evidence>
<reference evidence="1 2" key="2">
    <citation type="submission" date="2017-10" db="EMBL/GenBank/DDBJ databases">
        <title>Extensive intraspecific genome diversity in a model arbuscular mycorrhizal fungus.</title>
        <authorList>
            <person name="Chen E.C.H."/>
            <person name="Morin E."/>
            <person name="Baudet D."/>
            <person name="Noel J."/>
            <person name="Ndikumana S."/>
            <person name="Charron P."/>
            <person name="St-Onge C."/>
            <person name="Giorgi J."/>
            <person name="Grigoriev I.V."/>
            <person name="Roux C."/>
            <person name="Martin F.M."/>
            <person name="Corradi N."/>
        </authorList>
    </citation>
    <scope>NUCLEOTIDE SEQUENCE [LARGE SCALE GENOMIC DNA]</scope>
    <source>
        <strain evidence="1 2">C2</strain>
    </source>
</reference>
<organism evidence="1 2">
    <name type="scientific">Rhizophagus irregularis</name>
    <dbReference type="NCBI Taxonomy" id="588596"/>
    <lineage>
        <taxon>Eukaryota</taxon>
        <taxon>Fungi</taxon>
        <taxon>Fungi incertae sedis</taxon>
        <taxon>Mucoromycota</taxon>
        <taxon>Glomeromycotina</taxon>
        <taxon>Glomeromycetes</taxon>
        <taxon>Glomerales</taxon>
        <taxon>Glomeraceae</taxon>
        <taxon>Rhizophagus</taxon>
    </lineage>
</organism>